<keyword evidence="2" id="KW-1185">Reference proteome</keyword>
<reference evidence="2" key="1">
    <citation type="submission" date="2014-03" db="EMBL/GenBank/DDBJ databases">
        <title>The Genome Sequence of Puccinia striiformis f. sp. tritici PST-78.</title>
        <authorList>
            <consortium name="The Broad Institute Genome Sequencing Platform"/>
            <person name="Cuomo C."/>
            <person name="Hulbert S."/>
            <person name="Chen X."/>
            <person name="Walker B."/>
            <person name="Young S.K."/>
            <person name="Zeng Q."/>
            <person name="Gargeya S."/>
            <person name="Fitzgerald M."/>
            <person name="Haas B."/>
            <person name="Abouelleil A."/>
            <person name="Alvarado L."/>
            <person name="Arachchi H.M."/>
            <person name="Berlin A.M."/>
            <person name="Chapman S.B."/>
            <person name="Goldberg J."/>
            <person name="Griggs A."/>
            <person name="Gujja S."/>
            <person name="Hansen M."/>
            <person name="Howarth C."/>
            <person name="Imamovic A."/>
            <person name="Larimer J."/>
            <person name="McCowan C."/>
            <person name="Montmayeur A."/>
            <person name="Murphy C."/>
            <person name="Neiman D."/>
            <person name="Pearson M."/>
            <person name="Priest M."/>
            <person name="Roberts A."/>
            <person name="Saif S."/>
            <person name="Shea T."/>
            <person name="Sisk P."/>
            <person name="Sykes S."/>
            <person name="Wortman J."/>
            <person name="Nusbaum C."/>
            <person name="Birren B."/>
        </authorList>
    </citation>
    <scope>NUCLEOTIDE SEQUENCE [LARGE SCALE GENOMIC DNA]</scope>
    <source>
        <strain evidence="2">race PST-78</strain>
    </source>
</reference>
<accession>A0A0L0UTI8</accession>
<dbReference type="PANTHER" id="PTHR33069:SF3">
    <property type="entry name" value="DYNEIN HEAVY CHAIN TAIL DOMAIN-CONTAINING PROTEIN"/>
    <property type="match status" value="1"/>
</dbReference>
<dbReference type="Proteomes" id="UP000054564">
    <property type="component" value="Unassembled WGS sequence"/>
</dbReference>
<gene>
    <name evidence="1" type="ORF">PSTG_16181</name>
</gene>
<sequence length="427" mass="49086">MMGSGNVARRRLNPSTSKLHWKQQRDLVIEGFNTLITMYDPDSSSQEDIAGPYPMILEVISSETIESKKQNRNPLRYQILPLLQHQITSLSLSLEPARLWKEPVSTFELILGLQSQFNQFLDLLQSALESLCAVIYSSDSGRTNDHDLKELKYYRGEGLHTLITHRMLRTLIVLFKESQNLIKQMTFEADDPPPLIELNRKSIIEHTSATSEGIQSTIEWLDGSELDLVQWDWPRELYIIDEQLVQFTKHISGDMLLLNEGAPTATNNSTVEGYMALAKSILPIIKLSRLFLKKLSRRGMNKEQLPLFTRMRSDQLGTLARLAETIRQDFEGFVWVFKDPRTIAGATRGDTTRAKHSIVETNGILDGHFTSALLLMTMYLIPLIPDDTERLTIQTHYKTWFADWYVHFRLALHNLEDVFNSSHWRSP</sequence>
<dbReference type="STRING" id="1165861.A0A0L0UTI8"/>
<organism evidence="1 2">
    <name type="scientific">Puccinia striiformis f. sp. tritici PST-78</name>
    <dbReference type="NCBI Taxonomy" id="1165861"/>
    <lineage>
        <taxon>Eukaryota</taxon>
        <taxon>Fungi</taxon>
        <taxon>Dikarya</taxon>
        <taxon>Basidiomycota</taxon>
        <taxon>Pucciniomycotina</taxon>
        <taxon>Pucciniomycetes</taxon>
        <taxon>Pucciniales</taxon>
        <taxon>Pucciniaceae</taxon>
        <taxon>Puccinia</taxon>
    </lineage>
</organism>
<dbReference type="AlphaFoldDB" id="A0A0L0UTI8"/>
<dbReference type="EMBL" id="AJIL01000261">
    <property type="protein sequence ID" value="KNE90358.1"/>
    <property type="molecule type" value="Genomic_DNA"/>
</dbReference>
<proteinExistence type="predicted"/>
<evidence type="ECO:0000313" key="1">
    <source>
        <dbReference type="EMBL" id="KNE90358.1"/>
    </source>
</evidence>
<comment type="caution">
    <text evidence="1">The sequence shown here is derived from an EMBL/GenBank/DDBJ whole genome shotgun (WGS) entry which is preliminary data.</text>
</comment>
<protein>
    <submittedName>
        <fullName evidence="1">Uncharacterized protein</fullName>
    </submittedName>
</protein>
<name>A0A0L0UTI8_9BASI</name>
<dbReference type="PANTHER" id="PTHR33069">
    <property type="entry name" value="CHROMOSOME 7, WHOLE GENOME SHOTGUN SEQUENCE-RELATED"/>
    <property type="match status" value="1"/>
</dbReference>
<evidence type="ECO:0000313" key="2">
    <source>
        <dbReference type="Proteomes" id="UP000054564"/>
    </source>
</evidence>